<evidence type="ECO:0000256" key="7">
    <source>
        <dbReference type="RuleBase" id="RU363032"/>
    </source>
</evidence>
<evidence type="ECO:0000313" key="9">
    <source>
        <dbReference type="EMBL" id="TBL69107.1"/>
    </source>
</evidence>
<keyword evidence="6 7" id="KW-0472">Membrane</keyword>
<dbReference type="PANTHER" id="PTHR43744">
    <property type="entry name" value="ABC TRANSPORTER PERMEASE PROTEIN MG189-RELATED-RELATED"/>
    <property type="match status" value="1"/>
</dbReference>
<keyword evidence="4 7" id="KW-0812">Transmembrane</keyword>
<evidence type="ECO:0000256" key="4">
    <source>
        <dbReference type="ARBA" id="ARBA00022692"/>
    </source>
</evidence>
<dbReference type="SUPFAM" id="SSF161098">
    <property type="entry name" value="MetI-like"/>
    <property type="match status" value="1"/>
</dbReference>
<comment type="subcellular location">
    <subcellularLocation>
        <location evidence="1 7">Cell membrane</location>
        <topology evidence="1 7">Multi-pass membrane protein</topology>
    </subcellularLocation>
</comment>
<feature type="transmembrane region" description="Helical" evidence="7">
    <location>
        <begin position="80"/>
        <end position="99"/>
    </location>
</feature>
<dbReference type="GO" id="GO:0005886">
    <property type="term" value="C:plasma membrane"/>
    <property type="evidence" value="ECO:0007669"/>
    <property type="project" value="UniProtKB-SubCell"/>
</dbReference>
<dbReference type="OrthoDB" id="9810086at2"/>
<dbReference type="GO" id="GO:0055085">
    <property type="term" value="P:transmembrane transport"/>
    <property type="evidence" value="ECO:0007669"/>
    <property type="project" value="InterPro"/>
</dbReference>
<name>A0A4Q9DGT7_9BACL</name>
<keyword evidence="3" id="KW-1003">Cell membrane</keyword>
<comment type="similarity">
    <text evidence="7">Belongs to the binding-protein-dependent transport system permease family.</text>
</comment>
<dbReference type="EMBL" id="SIRE01000041">
    <property type="protein sequence ID" value="TBL69107.1"/>
    <property type="molecule type" value="Genomic_DNA"/>
</dbReference>
<proteinExistence type="inferred from homology"/>
<reference evidence="9 10" key="1">
    <citation type="submission" date="2019-02" db="EMBL/GenBank/DDBJ databases">
        <title>Paenibacillus sp. nov., isolated from surface-sterilized tissue of Thalictrum simplex L.</title>
        <authorList>
            <person name="Tuo L."/>
        </authorList>
    </citation>
    <scope>NUCLEOTIDE SEQUENCE [LARGE SCALE GENOMIC DNA]</scope>
    <source>
        <strain evidence="9 10">N2SHLJ1</strain>
    </source>
</reference>
<feature type="transmembrane region" description="Helical" evidence="7">
    <location>
        <begin position="111"/>
        <end position="131"/>
    </location>
</feature>
<protein>
    <submittedName>
        <fullName evidence="9">Carbohydrate ABC transporter permease</fullName>
    </submittedName>
</protein>
<dbReference type="InterPro" id="IPR035906">
    <property type="entry name" value="MetI-like_sf"/>
</dbReference>
<evidence type="ECO:0000259" key="8">
    <source>
        <dbReference type="PROSITE" id="PS50928"/>
    </source>
</evidence>
<dbReference type="PANTHER" id="PTHR43744:SF9">
    <property type="entry name" value="POLYGALACTURONAN_RHAMNOGALACTURONAN TRANSPORT SYSTEM PERMEASE PROTEIN YTCP"/>
    <property type="match status" value="1"/>
</dbReference>
<dbReference type="InterPro" id="IPR000515">
    <property type="entry name" value="MetI-like"/>
</dbReference>
<evidence type="ECO:0000256" key="5">
    <source>
        <dbReference type="ARBA" id="ARBA00022989"/>
    </source>
</evidence>
<feature type="transmembrane region" description="Helical" evidence="7">
    <location>
        <begin position="267"/>
        <end position="287"/>
    </location>
</feature>
<dbReference type="PROSITE" id="PS50928">
    <property type="entry name" value="ABC_TM1"/>
    <property type="match status" value="1"/>
</dbReference>
<gene>
    <name evidence="9" type="ORF">EYB31_37085</name>
</gene>
<accession>A0A4Q9DGT7</accession>
<evidence type="ECO:0000256" key="2">
    <source>
        <dbReference type="ARBA" id="ARBA00022448"/>
    </source>
</evidence>
<evidence type="ECO:0000313" key="10">
    <source>
        <dbReference type="Proteomes" id="UP000293142"/>
    </source>
</evidence>
<keyword evidence="2 7" id="KW-0813">Transport</keyword>
<dbReference type="AlphaFoldDB" id="A0A4Q9DGT7"/>
<dbReference type="Pfam" id="PF00528">
    <property type="entry name" value="BPD_transp_1"/>
    <property type="match status" value="1"/>
</dbReference>
<keyword evidence="5 7" id="KW-1133">Transmembrane helix</keyword>
<dbReference type="Proteomes" id="UP000293142">
    <property type="component" value="Unassembled WGS sequence"/>
</dbReference>
<organism evidence="9 10">
    <name type="scientific">Paenibacillus thalictri</name>
    <dbReference type="NCBI Taxonomy" id="2527873"/>
    <lineage>
        <taxon>Bacteria</taxon>
        <taxon>Bacillati</taxon>
        <taxon>Bacillota</taxon>
        <taxon>Bacilli</taxon>
        <taxon>Bacillales</taxon>
        <taxon>Paenibacillaceae</taxon>
        <taxon>Paenibacillus</taxon>
    </lineage>
</organism>
<comment type="caution">
    <text evidence="9">The sequence shown here is derived from an EMBL/GenBank/DDBJ whole genome shotgun (WGS) entry which is preliminary data.</text>
</comment>
<feature type="transmembrane region" description="Helical" evidence="7">
    <location>
        <begin position="183"/>
        <end position="207"/>
    </location>
</feature>
<evidence type="ECO:0000256" key="6">
    <source>
        <dbReference type="ARBA" id="ARBA00023136"/>
    </source>
</evidence>
<evidence type="ECO:0000256" key="1">
    <source>
        <dbReference type="ARBA" id="ARBA00004651"/>
    </source>
</evidence>
<dbReference type="CDD" id="cd06261">
    <property type="entry name" value="TM_PBP2"/>
    <property type="match status" value="1"/>
</dbReference>
<dbReference type="Gene3D" id="1.10.3720.10">
    <property type="entry name" value="MetI-like"/>
    <property type="match status" value="1"/>
</dbReference>
<feature type="transmembrane region" description="Helical" evidence="7">
    <location>
        <begin position="20"/>
        <end position="40"/>
    </location>
</feature>
<feature type="domain" description="ABC transmembrane type-1" evidence="8">
    <location>
        <begin position="76"/>
        <end position="276"/>
    </location>
</feature>
<evidence type="ECO:0000256" key="3">
    <source>
        <dbReference type="ARBA" id="ARBA00022475"/>
    </source>
</evidence>
<feature type="transmembrane region" description="Helical" evidence="7">
    <location>
        <begin position="143"/>
        <end position="163"/>
    </location>
</feature>
<keyword evidence="10" id="KW-1185">Reference proteome</keyword>
<sequence length="302" mass="34055">MDVMKISRSDRTFNLINGSILLIFTLLMLYPLYFIIIASISEPMAIVKGDVIIAPVDFQLTAYKNILQEPSIWIGYRNSIFYTSLGTFYNLALTIPAAYVITKTELPGRNLLTWFFLITMFFSGGMIPTYLNMKNLGLLNTPWALIIGAGVSGWNLIITREFFKNTIPTEIYESAHMDGASEFRAFFNIALPLSKPIIAVMALYYGVAHWNSYYSALLYVRKPDLFPLQLVLRNILISNEMSLAQALTEGDTSAIAVMVKKSYMVEAMKYSLIFIASFPLLCAYPFVQKYFVKGMMIGSVKG</sequence>